<evidence type="ECO:0000313" key="4">
    <source>
        <dbReference type="Proteomes" id="UP000253529"/>
    </source>
</evidence>
<dbReference type="PANTHER" id="PTHR43189">
    <property type="entry name" value="ZINC-TYPE ALCOHOL DEHYDROGENASE-LIKE PROTEIN C1198.01-RELATED"/>
    <property type="match status" value="1"/>
</dbReference>
<evidence type="ECO:0000256" key="1">
    <source>
        <dbReference type="ARBA" id="ARBA00023002"/>
    </source>
</evidence>
<keyword evidence="4" id="KW-1185">Reference proteome</keyword>
<dbReference type="Gene3D" id="3.40.50.720">
    <property type="entry name" value="NAD(P)-binding Rossmann-like Domain"/>
    <property type="match status" value="1"/>
</dbReference>
<feature type="domain" description="Enoyl reductase (ER)" evidence="2">
    <location>
        <begin position="10"/>
        <end position="341"/>
    </location>
</feature>
<dbReference type="InterPro" id="IPR036291">
    <property type="entry name" value="NAD(P)-bd_dom_sf"/>
</dbReference>
<dbReference type="InterPro" id="IPR013149">
    <property type="entry name" value="ADH-like_C"/>
</dbReference>
<organism evidence="3 4">
    <name type="scientific">Roseiarcus fermentans</name>
    <dbReference type="NCBI Taxonomy" id="1473586"/>
    <lineage>
        <taxon>Bacteria</taxon>
        <taxon>Pseudomonadati</taxon>
        <taxon>Pseudomonadota</taxon>
        <taxon>Alphaproteobacteria</taxon>
        <taxon>Hyphomicrobiales</taxon>
        <taxon>Roseiarcaceae</taxon>
        <taxon>Roseiarcus</taxon>
    </lineage>
</organism>
<dbReference type="InterPro" id="IPR011032">
    <property type="entry name" value="GroES-like_sf"/>
</dbReference>
<comment type="caution">
    <text evidence="3">The sequence shown here is derived from an EMBL/GenBank/DDBJ whole genome shotgun (WGS) entry which is preliminary data.</text>
</comment>
<name>A0A366FSY3_9HYPH</name>
<evidence type="ECO:0000313" key="3">
    <source>
        <dbReference type="EMBL" id="RBP17641.1"/>
    </source>
</evidence>
<evidence type="ECO:0000259" key="2">
    <source>
        <dbReference type="SMART" id="SM00829"/>
    </source>
</evidence>
<dbReference type="EMBL" id="QNRK01000002">
    <property type="protein sequence ID" value="RBP17641.1"/>
    <property type="molecule type" value="Genomic_DNA"/>
</dbReference>
<dbReference type="SUPFAM" id="SSF51735">
    <property type="entry name" value="NAD(P)-binding Rossmann-fold domains"/>
    <property type="match status" value="1"/>
</dbReference>
<proteinExistence type="predicted"/>
<gene>
    <name evidence="3" type="ORF">DFR50_102133</name>
</gene>
<dbReference type="Pfam" id="PF00107">
    <property type="entry name" value="ADH_zinc_N"/>
    <property type="match status" value="1"/>
</dbReference>
<dbReference type="InterPro" id="IPR013154">
    <property type="entry name" value="ADH-like_N"/>
</dbReference>
<accession>A0A366FSY3</accession>
<dbReference type="PANTHER" id="PTHR43189:SF1">
    <property type="entry name" value="ZINC-TYPE ALCOHOL DEHYDROGENASE-LIKE PROTEIN C1198.01"/>
    <property type="match status" value="1"/>
</dbReference>
<dbReference type="AlphaFoldDB" id="A0A366FSY3"/>
<keyword evidence="1" id="KW-0560">Oxidoreductase</keyword>
<dbReference type="Gene3D" id="3.90.180.10">
    <property type="entry name" value="Medium-chain alcohol dehydrogenases, catalytic domain"/>
    <property type="match status" value="1"/>
</dbReference>
<dbReference type="InterPro" id="IPR020843">
    <property type="entry name" value="ER"/>
</dbReference>
<sequence>MRAAVFHELGKPLQIETVARPQAGRGEIVLKVHYCGICGSDLHATHPGVFVVPDGTILGHEFAGEIVESGAPDWKVGEMATALPNNACDDCRRIGLMKCKDDMGIMCPKNTLTGFHPSFQGGYAEYVKFSCTEALRLPSAVKSREGAAVEPLAVGLHAVNRGKVALGERVLILGGGPIGLATAVFSKLAGARDVIVSEYAPARREAAGAMGATGVIDPSKENVGEAFARQAGGPPDVIFECVGVPGMIQKAVDLSRTWGRIVVVGVCMVEDTAIPMSAIFKETNIQYVLGYGRPDWRLVLDLLEAGRVDPRPMITDVVALDALPAAFEALRKPDTQIKVMVRPHD</sequence>
<dbReference type="SUPFAM" id="SSF50129">
    <property type="entry name" value="GroES-like"/>
    <property type="match status" value="1"/>
</dbReference>
<dbReference type="SMART" id="SM00829">
    <property type="entry name" value="PKS_ER"/>
    <property type="match status" value="1"/>
</dbReference>
<dbReference type="Proteomes" id="UP000253529">
    <property type="component" value="Unassembled WGS sequence"/>
</dbReference>
<protein>
    <submittedName>
        <fullName evidence="3">(R,R)-butanediol dehydrogenase/meso-butanediol dehydrogenase/diacetyl reductase</fullName>
    </submittedName>
</protein>
<reference evidence="3 4" key="1">
    <citation type="submission" date="2018-06" db="EMBL/GenBank/DDBJ databases">
        <title>Genomic Encyclopedia of Type Strains, Phase IV (KMG-IV): sequencing the most valuable type-strain genomes for metagenomic binning, comparative biology and taxonomic classification.</title>
        <authorList>
            <person name="Goeker M."/>
        </authorList>
    </citation>
    <scope>NUCLEOTIDE SEQUENCE [LARGE SCALE GENOMIC DNA]</scope>
    <source>
        <strain evidence="3 4">DSM 24875</strain>
    </source>
</reference>
<dbReference type="RefSeq" id="WP_170153016.1">
    <property type="nucleotide sequence ID" value="NZ_QNRK01000002.1"/>
</dbReference>
<dbReference type="GO" id="GO:0016491">
    <property type="term" value="F:oxidoreductase activity"/>
    <property type="evidence" value="ECO:0007669"/>
    <property type="project" value="UniProtKB-KW"/>
</dbReference>
<dbReference type="Pfam" id="PF08240">
    <property type="entry name" value="ADH_N"/>
    <property type="match status" value="1"/>
</dbReference>